<protein>
    <submittedName>
        <fullName evidence="3">Heme utilization protein HutZ</fullName>
    </submittedName>
</protein>
<dbReference type="NCBIfam" id="TIGR04110">
    <property type="entry name" value="heme_HutZ"/>
    <property type="match status" value="1"/>
</dbReference>
<evidence type="ECO:0000256" key="1">
    <source>
        <dbReference type="ARBA" id="ARBA00023002"/>
    </source>
</evidence>
<dbReference type="GO" id="GO:0005829">
    <property type="term" value="C:cytosol"/>
    <property type="evidence" value="ECO:0007669"/>
    <property type="project" value="TreeGrafter"/>
</dbReference>
<dbReference type="Pfam" id="PF01243">
    <property type="entry name" value="PNPOx_N"/>
    <property type="match status" value="1"/>
</dbReference>
<dbReference type="InterPro" id="IPR012349">
    <property type="entry name" value="Split_barrel_FMN-bd"/>
</dbReference>
<name>A0AAJ1BHA1_9GAMM</name>
<evidence type="ECO:0000259" key="2">
    <source>
        <dbReference type="Pfam" id="PF01243"/>
    </source>
</evidence>
<evidence type="ECO:0000313" key="3">
    <source>
        <dbReference type="EMBL" id="MCH4294705.1"/>
    </source>
</evidence>
<dbReference type="InterPro" id="IPR052019">
    <property type="entry name" value="F420H2_bilvrd_red/Heme_oxyg"/>
</dbReference>
<dbReference type="GO" id="GO:0070967">
    <property type="term" value="F:coenzyme F420 binding"/>
    <property type="evidence" value="ECO:0007669"/>
    <property type="project" value="TreeGrafter"/>
</dbReference>
<gene>
    <name evidence="3" type="primary">hutZ</name>
    <name evidence="3" type="ORF">MJ923_10375</name>
</gene>
<proteinExistence type="predicted"/>
<reference evidence="3 4" key="1">
    <citation type="submission" date="2022-02" db="EMBL/GenBank/DDBJ databases">
        <title>The genome sequence of Shewanella sp. 3B26.</title>
        <authorList>
            <person name="Du J."/>
        </authorList>
    </citation>
    <scope>NUCLEOTIDE SEQUENCE [LARGE SCALE GENOMIC DNA]</scope>
    <source>
        <strain evidence="3 4">3B26</strain>
    </source>
</reference>
<evidence type="ECO:0000313" key="4">
    <source>
        <dbReference type="Proteomes" id="UP001297581"/>
    </source>
</evidence>
<dbReference type="InterPro" id="IPR014419">
    <property type="entry name" value="HutZ"/>
</dbReference>
<dbReference type="SUPFAM" id="SSF50475">
    <property type="entry name" value="FMN-binding split barrel"/>
    <property type="match status" value="1"/>
</dbReference>
<organism evidence="3 4">
    <name type="scientific">Shewanella zhuhaiensis</name>
    <dbReference type="NCBI Taxonomy" id="2919576"/>
    <lineage>
        <taxon>Bacteria</taxon>
        <taxon>Pseudomonadati</taxon>
        <taxon>Pseudomonadota</taxon>
        <taxon>Gammaproteobacteria</taxon>
        <taxon>Alteromonadales</taxon>
        <taxon>Shewanellaceae</taxon>
        <taxon>Shewanella</taxon>
    </lineage>
</organism>
<dbReference type="PIRSF" id="PIRSF004633">
    <property type="entry name" value="UCP_PLP_oxd"/>
    <property type="match status" value="1"/>
</dbReference>
<comment type="caution">
    <text evidence="3">The sequence shown here is derived from an EMBL/GenBank/DDBJ whole genome shotgun (WGS) entry which is preliminary data.</text>
</comment>
<feature type="domain" description="Pyridoxamine 5'-phosphate oxidase N-terminal" evidence="2">
    <location>
        <begin position="17"/>
        <end position="148"/>
    </location>
</feature>
<dbReference type="PANTHER" id="PTHR35176:SF6">
    <property type="entry name" value="HEME OXYGENASE HI_0854-RELATED"/>
    <property type="match status" value="1"/>
</dbReference>
<accession>A0AAJ1BHA1</accession>
<keyword evidence="4" id="KW-1185">Reference proteome</keyword>
<dbReference type="Proteomes" id="UP001297581">
    <property type="component" value="Unassembled WGS sequence"/>
</dbReference>
<keyword evidence="1" id="KW-0560">Oxidoreductase</keyword>
<dbReference type="InterPro" id="IPR011576">
    <property type="entry name" value="Pyridox_Oxase_N"/>
</dbReference>
<dbReference type="Gene3D" id="2.30.110.10">
    <property type="entry name" value="Electron Transport, Fmn-binding Protein, Chain A"/>
    <property type="match status" value="1"/>
</dbReference>
<dbReference type="PANTHER" id="PTHR35176">
    <property type="entry name" value="HEME OXYGENASE HI_0854-RELATED"/>
    <property type="match status" value="1"/>
</dbReference>
<dbReference type="AlphaFoldDB" id="A0AAJ1BHA1"/>
<sequence length="189" mass="20946">MIMDNTQKDERLRERLLPEIDAFKHSRQTLQLATRDSDGIPNASYSPFALTEAGFYILVSDIARHGKNLKDSSQVSVMLLEDESEAKTVFARRRLTFDVTAEAIARDSAEFEAGVNALAQRFGDMPRGLAQLADFNLYRLTPKQGLYVKGFGQAFALSGSELLDIQWQKDGHRGDSSKLESSVSTTAPA</sequence>
<dbReference type="GO" id="GO:0016627">
    <property type="term" value="F:oxidoreductase activity, acting on the CH-CH group of donors"/>
    <property type="evidence" value="ECO:0007669"/>
    <property type="project" value="TreeGrafter"/>
</dbReference>
<dbReference type="EMBL" id="JAKUDL010000003">
    <property type="protein sequence ID" value="MCH4294705.1"/>
    <property type="molecule type" value="Genomic_DNA"/>
</dbReference>